<dbReference type="AlphaFoldDB" id="A0A1R1S360"/>
<dbReference type="Proteomes" id="UP000187367">
    <property type="component" value="Unassembled WGS sequence"/>
</dbReference>
<keyword evidence="3" id="KW-1185">Reference proteome</keyword>
<reference evidence="2 3" key="1">
    <citation type="submission" date="2017-01" db="EMBL/GenBank/DDBJ databases">
        <title>Bacillus phylogenomics.</title>
        <authorList>
            <person name="Dunlap C."/>
        </authorList>
    </citation>
    <scope>NUCLEOTIDE SEQUENCE [LARGE SCALE GENOMIC DNA]</scope>
    <source>
        <strain evidence="2 3">NRRL B-41282</strain>
    </source>
</reference>
<keyword evidence="1" id="KW-1133">Transmembrane helix</keyword>
<keyword evidence="1" id="KW-0472">Membrane</keyword>
<accession>A0A1R1S360</accession>
<evidence type="ECO:0000313" key="3">
    <source>
        <dbReference type="Proteomes" id="UP000187367"/>
    </source>
</evidence>
<sequence>MFEAIILLILGLSVLAAGFLTLKRELSIESVSISSADEAKSEMKKILDDHGWFYLSGIALFMQFVFRGFEFTFEYFFHAFLISSGIQSLFYLFNKKEMGYKVCAVIVVSFLVIYL</sequence>
<dbReference type="EMBL" id="MTJL01000019">
    <property type="protein sequence ID" value="OMI05405.1"/>
    <property type="molecule type" value="Genomic_DNA"/>
</dbReference>
<feature type="transmembrane region" description="Helical" evidence="1">
    <location>
        <begin position="51"/>
        <end position="69"/>
    </location>
</feature>
<dbReference type="OrthoDB" id="2903904at2"/>
<feature type="transmembrane region" description="Helical" evidence="1">
    <location>
        <begin position="75"/>
        <end position="93"/>
    </location>
</feature>
<proteinExistence type="predicted"/>
<evidence type="ECO:0000313" key="2">
    <source>
        <dbReference type="EMBL" id="OMI05405.1"/>
    </source>
</evidence>
<organism evidence="2 3">
    <name type="scientific">Bacillus swezeyi</name>
    <dbReference type="NCBI Taxonomy" id="1925020"/>
    <lineage>
        <taxon>Bacteria</taxon>
        <taxon>Bacillati</taxon>
        <taxon>Bacillota</taxon>
        <taxon>Bacilli</taxon>
        <taxon>Bacillales</taxon>
        <taxon>Bacillaceae</taxon>
        <taxon>Bacillus</taxon>
    </lineage>
</organism>
<accession>A0A1R1QL39</accession>
<gene>
    <name evidence="2" type="ORF">BW143_11175</name>
</gene>
<name>A0A1R1S360_9BACI</name>
<dbReference type="GeneID" id="92788030"/>
<comment type="caution">
    <text evidence="2">The sequence shown here is derived from an EMBL/GenBank/DDBJ whole genome shotgun (WGS) entry which is preliminary data.</text>
</comment>
<feature type="transmembrane region" description="Helical" evidence="1">
    <location>
        <begin position="6"/>
        <end position="22"/>
    </location>
</feature>
<evidence type="ECO:0008006" key="4">
    <source>
        <dbReference type="Google" id="ProtNLM"/>
    </source>
</evidence>
<evidence type="ECO:0000256" key="1">
    <source>
        <dbReference type="SAM" id="Phobius"/>
    </source>
</evidence>
<protein>
    <recommendedName>
        <fullName evidence="4">DUF4181 domain-containing protein</fullName>
    </recommendedName>
</protein>
<dbReference type="RefSeq" id="WP_076757904.1">
    <property type="nucleotide sequence ID" value="NZ_CP133085.1"/>
</dbReference>
<keyword evidence="1" id="KW-0812">Transmembrane</keyword>